<feature type="region of interest" description="Disordered" evidence="1">
    <location>
        <begin position="821"/>
        <end position="854"/>
    </location>
</feature>
<name>A0AAD7K9M4_9AGAR</name>
<dbReference type="Pfam" id="PF00621">
    <property type="entry name" value="RhoGEF"/>
    <property type="match status" value="1"/>
</dbReference>
<dbReference type="GO" id="GO:0005085">
    <property type="term" value="F:guanyl-nucleotide exchange factor activity"/>
    <property type="evidence" value="ECO:0007669"/>
    <property type="project" value="InterPro"/>
</dbReference>
<keyword evidence="4" id="KW-1185">Reference proteome</keyword>
<dbReference type="PANTHER" id="PTHR45818">
    <property type="entry name" value="PROTEIN VAV"/>
    <property type="match status" value="1"/>
</dbReference>
<dbReference type="GO" id="GO:0005737">
    <property type="term" value="C:cytoplasm"/>
    <property type="evidence" value="ECO:0007669"/>
    <property type="project" value="TreeGrafter"/>
</dbReference>
<feature type="region of interest" description="Disordered" evidence="1">
    <location>
        <begin position="91"/>
        <end position="129"/>
    </location>
</feature>
<dbReference type="PROSITE" id="PS50010">
    <property type="entry name" value="DH_2"/>
    <property type="match status" value="1"/>
</dbReference>
<gene>
    <name evidence="3" type="ORF">B0H16DRAFT_606759</name>
</gene>
<dbReference type="InterPro" id="IPR000219">
    <property type="entry name" value="DH_dom"/>
</dbReference>
<dbReference type="Gene3D" id="2.30.29.30">
    <property type="entry name" value="Pleckstrin-homology domain (PH domain)/Phosphotyrosine-binding domain (PTB)"/>
    <property type="match status" value="1"/>
</dbReference>
<feature type="compositionally biased region" description="Basic residues" evidence="1">
    <location>
        <begin position="944"/>
        <end position="956"/>
    </location>
</feature>
<proteinExistence type="predicted"/>
<dbReference type="Gene3D" id="1.20.900.10">
    <property type="entry name" value="Dbl homology (DH) domain"/>
    <property type="match status" value="1"/>
</dbReference>
<organism evidence="3 4">
    <name type="scientific">Mycena metata</name>
    <dbReference type="NCBI Taxonomy" id="1033252"/>
    <lineage>
        <taxon>Eukaryota</taxon>
        <taxon>Fungi</taxon>
        <taxon>Dikarya</taxon>
        <taxon>Basidiomycota</taxon>
        <taxon>Agaricomycotina</taxon>
        <taxon>Agaricomycetes</taxon>
        <taxon>Agaricomycetidae</taxon>
        <taxon>Agaricales</taxon>
        <taxon>Marasmiineae</taxon>
        <taxon>Mycenaceae</taxon>
        <taxon>Mycena</taxon>
    </lineage>
</organism>
<comment type="caution">
    <text evidence="3">The sequence shown here is derived from an EMBL/GenBank/DDBJ whole genome shotgun (WGS) entry which is preliminary data.</text>
</comment>
<feature type="compositionally biased region" description="Polar residues" evidence="1">
    <location>
        <begin position="1021"/>
        <end position="1032"/>
    </location>
</feature>
<dbReference type="EMBL" id="JARKIB010000004">
    <property type="protein sequence ID" value="KAJ7781076.1"/>
    <property type="molecule type" value="Genomic_DNA"/>
</dbReference>
<dbReference type="SUPFAM" id="SSF48065">
    <property type="entry name" value="DBL homology domain (DH-domain)"/>
    <property type="match status" value="1"/>
</dbReference>
<feature type="compositionally biased region" description="Basic residues" evidence="1">
    <location>
        <begin position="1038"/>
        <end position="1047"/>
    </location>
</feature>
<feature type="region of interest" description="Disordered" evidence="1">
    <location>
        <begin position="1021"/>
        <end position="1055"/>
    </location>
</feature>
<feature type="compositionally biased region" description="Basic and acidic residues" evidence="1">
    <location>
        <begin position="384"/>
        <end position="394"/>
    </location>
</feature>
<evidence type="ECO:0000313" key="3">
    <source>
        <dbReference type="EMBL" id="KAJ7781076.1"/>
    </source>
</evidence>
<dbReference type="Proteomes" id="UP001215598">
    <property type="component" value="Unassembled WGS sequence"/>
</dbReference>
<feature type="region of interest" description="Disordered" evidence="1">
    <location>
        <begin position="713"/>
        <end position="742"/>
    </location>
</feature>
<accession>A0AAD7K9M4</accession>
<dbReference type="SMART" id="SM00325">
    <property type="entry name" value="RhoGEF"/>
    <property type="match status" value="1"/>
</dbReference>
<feature type="compositionally biased region" description="Low complexity" evidence="1">
    <location>
        <begin position="96"/>
        <end position="113"/>
    </location>
</feature>
<dbReference type="InterPro" id="IPR035899">
    <property type="entry name" value="DBL_dom_sf"/>
</dbReference>
<protein>
    <recommendedName>
        <fullName evidence="2">DH domain-containing protein</fullName>
    </recommendedName>
</protein>
<feature type="compositionally biased region" description="Polar residues" evidence="1">
    <location>
        <begin position="723"/>
        <end position="738"/>
    </location>
</feature>
<evidence type="ECO:0000256" key="1">
    <source>
        <dbReference type="SAM" id="MobiDB-lite"/>
    </source>
</evidence>
<reference evidence="3" key="1">
    <citation type="submission" date="2023-03" db="EMBL/GenBank/DDBJ databases">
        <title>Massive genome expansion in bonnet fungi (Mycena s.s.) driven by repeated elements and novel gene families across ecological guilds.</title>
        <authorList>
            <consortium name="Lawrence Berkeley National Laboratory"/>
            <person name="Harder C.B."/>
            <person name="Miyauchi S."/>
            <person name="Viragh M."/>
            <person name="Kuo A."/>
            <person name="Thoen E."/>
            <person name="Andreopoulos B."/>
            <person name="Lu D."/>
            <person name="Skrede I."/>
            <person name="Drula E."/>
            <person name="Henrissat B."/>
            <person name="Morin E."/>
            <person name="Kohler A."/>
            <person name="Barry K."/>
            <person name="LaButti K."/>
            <person name="Morin E."/>
            <person name="Salamov A."/>
            <person name="Lipzen A."/>
            <person name="Mereny Z."/>
            <person name="Hegedus B."/>
            <person name="Baldrian P."/>
            <person name="Stursova M."/>
            <person name="Weitz H."/>
            <person name="Taylor A."/>
            <person name="Grigoriev I.V."/>
            <person name="Nagy L.G."/>
            <person name="Martin F."/>
            <person name="Kauserud H."/>
        </authorList>
    </citation>
    <scope>NUCLEOTIDE SEQUENCE</scope>
    <source>
        <strain evidence="3">CBHHK182m</strain>
    </source>
</reference>
<dbReference type="PANTHER" id="PTHR45818:SF3">
    <property type="entry name" value="PROTEIN VAV"/>
    <property type="match status" value="1"/>
</dbReference>
<sequence length="1055" mass="115464">MSSSIRDRRSSRHSPSSLTIGGFLPMPPISASPVCTPTSTMPNGDFLPPSTTTEFSEADVDHRVLPTWISIPPTPTAKNVRRSVTCVVRRPPSPLSPSASFPAPASPSSNSLSCRPRAHSDSSATRPALTRSEVGILIPRVSSPESDLGSEAEDAWDLEKGKDDVRKYHALMELLTTEASYLEDLRALFLIYLRNLHTLCRTPSITFGRGSSSRNNSYTHLPKTSVLSDHRLHPLTTLHAKPKPSARPLFTDAEIGLLTRNAEEVLHLHENFVEELRAAILPLGFPMEPLEVQADGVEQQERIRNIDAVVGEVSTKFATEASRFDAYQSFCTGHPQALQLVHRVQHQFPLEWEAYEQHCASLIANMGEDSLESRSASLGSCSDSEERSTSEIRKRTASLTSLDGALRKDGFFHGRRDKHSRRLAFLDYMIKPIQRICKYPLLLDQLRPSKTLRAMSHPAARSHVTVVVESAAQAMRHVASAVDDARHRQDVKMQSSLIISRMVLANPATATSHMSHLSSAHPAFQILTASFLSSLGICLLAGSLDVMHYQASKPSGGAANINAKYLGAFLYLGGYLILVKVSKGKVYEPKHWFSLAEFNVVDLEEEDTSLPCTFSLIGKDHQFDFTAACQREKEAWLSSIQESRLHPPAWINEPTSSIHSDGKGELVPSTLDGPFEIIPALPTIQSLPELATEDGSPQLTEAVLAAFRGEVGQHQVLKPETPTKAQPTHSRRSSSTSMKAIFGPSSADIDTIVIRRSSPTARMQVDQGLQDVISEPVLAARSHASRREELFQAPKILRTSGSFARSTSALSLTGLTKTRLSRHESVRVPRRKSATDDGIIMATESSSFRHKQRPKRLTIVSTAEADSIFQSPSDVSPSPFSQCSSSSNPASPTVAESSPLPIVPPRQGSLMSRLSSGAATPSPAPSPRSNPPEYRTITQGLLKRWSKGTRHRRTRSAPHDQNVPEEEDTKSRSQSPVLPELEFGVALSLSVSPQSLPEGTLRPSVAAPELSRRLRLLSSGSPITFRYSSADNTEPRTSKRGSIFKRLKGSDRSAI</sequence>
<dbReference type="SUPFAM" id="SSF50729">
    <property type="entry name" value="PH domain-like"/>
    <property type="match status" value="1"/>
</dbReference>
<evidence type="ECO:0000313" key="4">
    <source>
        <dbReference type="Proteomes" id="UP001215598"/>
    </source>
</evidence>
<feature type="region of interest" description="Disordered" evidence="1">
    <location>
        <begin position="374"/>
        <end position="395"/>
    </location>
</feature>
<evidence type="ECO:0000259" key="2">
    <source>
        <dbReference type="PROSITE" id="PS50010"/>
    </source>
</evidence>
<dbReference type="AlphaFoldDB" id="A0AAD7K9M4"/>
<feature type="region of interest" description="Disordered" evidence="1">
    <location>
        <begin position="1"/>
        <end position="23"/>
    </location>
</feature>
<dbReference type="InterPro" id="IPR011993">
    <property type="entry name" value="PH-like_dom_sf"/>
</dbReference>
<feature type="region of interest" description="Disordered" evidence="1">
    <location>
        <begin position="869"/>
        <end position="979"/>
    </location>
</feature>
<feature type="compositionally biased region" description="Low complexity" evidence="1">
    <location>
        <begin position="873"/>
        <end position="892"/>
    </location>
</feature>
<feature type="domain" description="DH" evidence="2">
    <location>
        <begin position="166"/>
        <end position="485"/>
    </location>
</feature>